<dbReference type="InterPro" id="IPR003594">
    <property type="entry name" value="HATPase_dom"/>
</dbReference>
<dbReference type="Gene3D" id="3.30.565.10">
    <property type="entry name" value="Histidine kinase-like ATPase, C-terminal domain"/>
    <property type="match status" value="1"/>
</dbReference>
<keyword evidence="5" id="KW-0418">Kinase</keyword>
<dbReference type="SMART" id="SM00387">
    <property type="entry name" value="HATPase_c"/>
    <property type="match status" value="1"/>
</dbReference>
<dbReference type="Gene3D" id="1.10.287.130">
    <property type="match status" value="1"/>
</dbReference>
<evidence type="ECO:0000256" key="3">
    <source>
        <dbReference type="ARBA" id="ARBA00022553"/>
    </source>
</evidence>
<dbReference type="RefSeq" id="WP_147201540.1">
    <property type="nucleotide sequence ID" value="NZ_BJYT01000001.1"/>
</dbReference>
<feature type="domain" description="Histidine kinase" evidence="7">
    <location>
        <begin position="665"/>
        <end position="886"/>
    </location>
</feature>
<dbReference type="GO" id="GO:0016020">
    <property type="term" value="C:membrane"/>
    <property type="evidence" value="ECO:0007669"/>
    <property type="project" value="UniProtKB-SubCell"/>
</dbReference>
<comment type="caution">
    <text evidence="8">The sequence shown here is derived from an EMBL/GenBank/DDBJ whole genome shotgun (WGS) entry which is preliminary data.</text>
</comment>
<proteinExistence type="predicted"/>
<dbReference type="GO" id="GO:0000156">
    <property type="term" value="F:phosphorelay response regulator activity"/>
    <property type="evidence" value="ECO:0007669"/>
    <property type="project" value="TreeGrafter"/>
</dbReference>
<evidence type="ECO:0000256" key="2">
    <source>
        <dbReference type="ARBA" id="ARBA00012438"/>
    </source>
</evidence>
<evidence type="ECO:0000313" key="8">
    <source>
        <dbReference type="EMBL" id="GEO07571.1"/>
    </source>
</evidence>
<keyword evidence="4" id="KW-0808">Transferase</keyword>
<dbReference type="GO" id="GO:0030295">
    <property type="term" value="F:protein kinase activator activity"/>
    <property type="evidence" value="ECO:0007669"/>
    <property type="project" value="TreeGrafter"/>
</dbReference>
<dbReference type="Proteomes" id="UP000321513">
    <property type="component" value="Unassembled WGS sequence"/>
</dbReference>
<dbReference type="OrthoDB" id="904853at2"/>
<evidence type="ECO:0000256" key="4">
    <source>
        <dbReference type="ARBA" id="ARBA00022679"/>
    </source>
</evidence>
<accession>A0A512B6H2</accession>
<name>A0A512B6H2_9BACT</name>
<dbReference type="InterPro" id="IPR003661">
    <property type="entry name" value="HisK_dim/P_dom"/>
</dbReference>
<dbReference type="Pfam" id="PF02518">
    <property type="entry name" value="HATPase_c"/>
    <property type="match status" value="1"/>
</dbReference>
<dbReference type="InterPro" id="IPR036890">
    <property type="entry name" value="HATPase_C_sf"/>
</dbReference>
<dbReference type="Gene3D" id="3.30.450.20">
    <property type="entry name" value="PAS domain"/>
    <property type="match status" value="4"/>
</dbReference>
<dbReference type="AlphaFoldDB" id="A0A512B6H2"/>
<evidence type="ECO:0000256" key="6">
    <source>
        <dbReference type="ARBA" id="ARBA00023136"/>
    </source>
</evidence>
<sequence length="886" mass="99432">MQSVLREELLISELFDALPESVILFQPVLVSDNEITDFTIGYCNNASSTFLRADKDFIMSQTVLTTSLIDNDYKNILFKQCLQVWQTGKAHEESFYNKFLGKHFSTLRSKTIDGVISVSRDRTQFVDAEKERQKQAALFTNILDASADGLMILEAIYQDSEVVNFRLTHCNKAAFKLAKFSPNSIGKTLLEILPHLEGSEQLALHKKVVETGIPERIETTFRNENGEEYGWFIVSLLKMGDNVVSTFIDISNKKQNELKIEEQSNLLGSIFEASINGIYACEAVRNGHGEIVDLQVLKINKAFTRMIGITPEVAEGASYLSLFPSAKKAGTFASYVHVIESGESLRKEVYYNDDRLNGWFDVSAVKRGDNGIVITFTNTTESKQNKQKIEESSLYLQDVIDSSQTGILLVSPVKNTKDEIVDFTFKTVNQTVATFFNKQPADLLGRQHNEVFTESVANGMFESYKEIAEGKVTEKRFESHYVGDGIDAWLDLLVKKRNEDLLITFLDVTPLKKLQEEIATAAKKLNSVLNAASAGMFTLHPVVNDEGEIEDFRFAIVNQAVATYIGEKAENLVGSLASVYFPAYKPNGLFDIYKDTYLNKKEHQFDFHYEDGYDVYFNIHTVPAGNEVLVTFTDHTVLKKLQVQLESSIEELKKSNASLEEFAYAASHDLQEPLRKINYFSERLRKGIGQALSTEENKMFERIENAASRMSQLISDLLTYSQISRDIPTFQNTSLEKVIQQVLNDLETTITLKKASVTIGTLPEIKGDPIQLHQLFQNLLSNGLKYSKSDVPPVIAIACKNVSKVIDRTTKGFYEITVTDNGIGFEQENAERIFKVFQRLHGQSEFPGTGVGLAIVQKVVESHNGFIHAEGRPAIGSTFTVLFPAT</sequence>
<dbReference type="GO" id="GO:0007234">
    <property type="term" value="P:osmosensory signaling via phosphorelay pathway"/>
    <property type="evidence" value="ECO:0007669"/>
    <property type="project" value="TreeGrafter"/>
</dbReference>
<dbReference type="InterPro" id="IPR004358">
    <property type="entry name" value="Sig_transdc_His_kin-like_C"/>
</dbReference>
<dbReference type="SMART" id="SM00388">
    <property type="entry name" value="HisKA"/>
    <property type="match status" value="1"/>
</dbReference>
<dbReference type="PANTHER" id="PTHR42878">
    <property type="entry name" value="TWO-COMPONENT HISTIDINE KINASE"/>
    <property type="match status" value="1"/>
</dbReference>
<gene>
    <name evidence="8" type="ORF">SAE01_00670</name>
</gene>
<organism evidence="8 9">
    <name type="scientific">Segetibacter aerophilus</name>
    <dbReference type="NCBI Taxonomy" id="670293"/>
    <lineage>
        <taxon>Bacteria</taxon>
        <taxon>Pseudomonadati</taxon>
        <taxon>Bacteroidota</taxon>
        <taxon>Chitinophagia</taxon>
        <taxon>Chitinophagales</taxon>
        <taxon>Chitinophagaceae</taxon>
        <taxon>Segetibacter</taxon>
    </lineage>
</organism>
<dbReference type="Pfam" id="PF13426">
    <property type="entry name" value="PAS_9"/>
    <property type="match status" value="1"/>
</dbReference>
<dbReference type="GO" id="GO:0000155">
    <property type="term" value="F:phosphorelay sensor kinase activity"/>
    <property type="evidence" value="ECO:0007669"/>
    <property type="project" value="InterPro"/>
</dbReference>
<keyword evidence="9" id="KW-1185">Reference proteome</keyword>
<evidence type="ECO:0000259" key="7">
    <source>
        <dbReference type="PROSITE" id="PS50109"/>
    </source>
</evidence>
<dbReference type="Pfam" id="PF13188">
    <property type="entry name" value="PAS_8"/>
    <property type="match status" value="1"/>
</dbReference>
<reference evidence="8 9" key="1">
    <citation type="submission" date="2019-07" db="EMBL/GenBank/DDBJ databases">
        <title>Whole genome shotgun sequence of Segetibacter aerophilus NBRC 106135.</title>
        <authorList>
            <person name="Hosoyama A."/>
            <person name="Uohara A."/>
            <person name="Ohji S."/>
            <person name="Ichikawa N."/>
        </authorList>
    </citation>
    <scope>NUCLEOTIDE SEQUENCE [LARGE SCALE GENOMIC DNA]</scope>
    <source>
        <strain evidence="8 9">NBRC 106135</strain>
    </source>
</reference>
<keyword evidence="6" id="KW-0472">Membrane</keyword>
<keyword evidence="3" id="KW-0597">Phosphoprotein</keyword>
<comment type="catalytic activity">
    <reaction evidence="1">
        <text>ATP + protein L-histidine = ADP + protein N-phospho-L-histidine.</text>
        <dbReference type="EC" id="2.7.13.3"/>
    </reaction>
</comment>
<dbReference type="SMART" id="SM00091">
    <property type="entry name" value="PAS"/>
    <property type="match status" value="3"/>
</dbReference>
<dbReference type="InterPro" id="IPR005467">
    <property type="entry name" value="His_kinase_dom"/>
</dbReference>
<dbReference type="EMBL" id="BJYT01000001">
    <property type="protein sequence ID" value="GEO07571.1"/>
    <property type="molecule type" value="Genomic_DNA"/>
</dbReference>
<dbReference type="InterPro" id="IPR050351">
    <property type="entry name" value="BphY/WalK/GraS-like"/>
</dbReference>
<dbReference type="InterPro" id="IPR000014">
    <property type="entry name" value="PAS"/>
</dbReference>
<dbReference type="SUPFAM" id="SSF55785">
    <property type="entry name" value="PYP-like sensor domain (PAS domain)"/>
    <property type="match status" value="4"/>
</dbReference>
<dbReference type="Pfam" id="PF00512">
    <property type="entry name" value="HisKA"/>
    <property type="match status" value="1"/>
</dbReference>
<dbReference type="SUPFAM" id="SSF55874">
    <property type="entry name" value="ATPase domain of HSP90 chaperone/DNA topoisomerase II/histidine kinase"/>
    <property type="match status" value="1"/>
</dbReference>
<dbReference type="SUPFAM" id="SSF47384">
    <property type="entry name" value="Homodimeric domain of signal transducing histidine kinase"/>
    <property type="match status" value="1"/>
</dbReference>
<evidence type="ECO:0000256" key="5">
    <source>
        <dbReference type="ARBA" id="ARBA00022777"/>
    </source>
</evidence>
<evidence type="ECO:0000256" key="1">
    <source>
        <dbReference type="ARBA" id="ARBA00000085"/>
    </source>
</evidence>
<dbReference type="PRINTS" id="PR00344">
    <property type="entry name" value="BCTRLSENSOR"/>
</dbReference>
<dbReference type="PROSITE" id="PS50109">
    <property type="entry name" value="HIS_KIN"/>
    <property type="match status" value="1"/>
</dbReference>
<dbReference type="InterPro" id="IPR036097">
    <property type="entry name" value="HisK_dim/P_sf"/>
</dbReference>
<dbReference type="EC" id="2.7.13.3" evidence="2"/>
<dbReference type="InterPro" id="IPR035965">
    <property type="entry name" value="PAS-like_dom_sf"/>
</dbReference>
<protein>
    <recommendedName>
        <fullName evidence="2">histidine kinase</fullName>
        <ecNumber evidence="2">2.7.13.3</ecNumber>
    </recommendedName>
</protein>
<evidence type="ECO:0000313" key="9">
    <source>
        <dbReference type="Proteomes" id="UP000321513"/>
    </source>
</evidence>
<dbReference type="FunFam" id="3.30.565.10:FF:000006">
    <property type="entry name" value="Sensor histidine kinase WalK"/>
    <property type="match status" value="1"/>
</dbReference>
<dbReference type="CDD" id="cd00082">
    <property type="entry name" value="HisKA"/>
    <property type="match status" value="1"/>
</dbReference>
<dbReference type="PANTHER" id="PTHR42878:SF15">
    <property type="entry name" value="BACTERIOPHYTOCHROME"/>
    <property type="match status" value="1"/>
</dbReference>